<dbReference type="InterPro" id="IPR012337">
    <property type="entry name" value="RNaseH-like_sf"/>
</dbReference>
<evidence type="ECO:0000256" key="5">
    <source>
        <dbReference type="ARBA" id="ARBA00023242"/>
    </source>
</evidence>
<dbReference type="Proteomes" id="UP001652625">
    <property type="component" value="Chromosome 13"/>
</dbReference>
<dbReference type="InterPro" id="IPR052035">
    <property type="entry name" value="ZnF_BED_domain_contain"/>
</dbReference>
<protein>
    <submittedName>
        <fullName evidence="7">Zinc finger BED domain-containing protein 4-like</fullName>
    </submittedName>
</protein>
<organism evidence="6 7">
    <name type="scientific">Hydra vulgaris</name>
    <name type="common">Hydra</name>
    <name type="synonym">Hydra attenuata</name>
    <dbReference type="NCBI Taxonomy" id="6087"/>
    <lineage>
        <taxon>Eukaryota</taxon>
        <taxon>Metazoa</taxon>
        <taxon>Cnidaria</taxon>
        <taxon>Hydrozoa</taxon>
        <taxon>Hydroidolina</taxon>
        <taxon>Anthoathecata</taxon>
        <taxon>Aplanulata</taxon>
        <taxon>Hydridae</taxon>
        <taxon>Hydra</taxon>
    </lineage>
</organism>
<keyword evidence="4" id="KW-0862">Zinc</keyword>
<comment type="subcellular location">
    <subcellularLocation>
        <location evidence="1">Nucleus</location>
    </subcellularLocation>
</comment>
<evidence type="ECO:0000313" key="6">
    <source>
        <dbReference type="Proteomes" id="UP001652625"/>
    </source>
</evidence>
<proteinExistence type="predicted"/>
<dbReference type="GeneID" id="136089829"/>
<dbReference type="PANTHER" id="PTHR46481">
    <property type="entry name" value="ZINC FINGER BED DOMAIN-CONTAINING PROTEIN 4"/>
    <property type="match status" value="1"/>
</dbReference>
<evidence type="ECO:0000256" key="4">
    <source>
        <dbReference type="ARBA" id="ARBA00022833"/>
    </source>
</evidence>
<keyword evidence="6" id="KW-1185">Reference proteome</keyword>
<dbReference type="PANTHER" id="PTHR46481:SF10">
    <property type="entry name" value="ZINC FINGER BED DOMAIN-CONTAINING PROTEIN 39"/>
    <property type="match status" value="1"/>
</dbReference>
<reference evidence="7" key="1">
    <citation type="submission" date="2025-08" db="UniProtKB">
        <authorList>
            <consortium name="RefSeq"/>
        </authorList>
    </citation>
    <scope>IDENTIFICATION</scope>
</reference>
<keyword evidence="5" id="KW-0539">Nucleus</keyword>
<gene>
    <name evidence="7" type="primary">LOC136089829</name>
</gene>
<dbReference type="RefSeq" id="XP_065671991.1">
    <property type="nucleotide sequence ID" value="XM_065815919.1"/>
</dbReference>
<evidence type="ECO:0000256" key="2">
    <source>
        <dbReference type="ARBA" id="ARBA00022723"/>
    </source>
</evidence>
<keyword evidence="2" id="KW-0479">Metal-binding</keyword>
<evidence type="ECO:0000313" key="7">
    <source>
        <dbReference type="RefSeq" id="XP_065671991.1"/>
    </source>
</evidence>
<evidence type="ECO:0000256" key="3">
    <source>
        <dbReference type="ARBA" id="ARBA00022771"/>
    </source>
</evidence>
<accession>A0ABM4DC72</accession>
<name>A0ABM4DC72_HYDVU</name>
<sequence>MDKMKLTLHNAEFISFTTEIWTSISNESFISLIGHCLDNTFNQKTVRLRVAPFPERHTAANIAELIEDYLQLVINECIFKQTVVKNVIANCHSIVRHFSHSSQACHKLKAIQEENNVPKHKLIRNVPTRWNSTYHMLEHIYEQRQPLTVYALVNGKLPSLDANKWIIRQFCVMVKDFHKKAVRLSEKNSIVSDILSQIQFLKHFINKASIDNKFIGLECTLTDLTNSMENRFKQYNDNYNIILSIILDLRFKLKMFKNETPSQPLKQVLRT</sequence>
<keyword evidence="3" id="KW-0863">Zinc-finger</keyword>
<evidence type="ECO:0000256" key="1">
    <source>
        <dbReference type="ARBA" id="ARBA00004123"/>
    </source>
</evidence>
<dbReference type="SUPFAM" id="SSF53098">
    <property type="entry name" value="Ribonuclease H-like"/>
    <property type="match status" value="1"/>
</dbReference>